<dbReference type="EMBL" id="CP001684">
    <property type="protein sequence ID" value="ACV22686.1"/>
    <property type="molecule type" value="Genomic_DNA"/>
</dbReference>
<dbReference type="Gene3D" id="3.60.15.10">
    <property type="entry name" value="Ribonuclease Z/Hydroxyacylglutathione hydrolase-like"/>
    <property type="match status" value="1"/>
</dbReference>
<proteinExistence type="predicted"/>
<dbReference type="HOGENOM" id="CLU_070010_4_0_11"/>
<keyword evidence="2" id="KW-1185">Reference proteome</keyword>
<dbReference type="STRING" id="471855.Shel_16670"/>
<dbReference type="eggNOG" id="COG2220">
    <property type="taxonomic scope" value="Bacteria"/>
</dbReference>
<dbReference type="SUPFAM" id="SSF56281">
    <property type="entry name" value="Metallo-hydrolase/oxidoreductase"/>
    <property type="match status" value="1"/>
</dbReference>
<reference evidence="1 2" key="1">
    <citation type="journal article" date="2009" name="Stand. Genomic Sci.">
        <title>Complete genome sequence of Slackia heliotrinireducens type strain (RHS 1).</title>
        <authorList>
            <person name="Pukall R."/>
            <person name="Lapidus A."/>
            <person name="Nolan M."/>
            <person name="Copeland A."/>
            <person name="Glavina Del Rio T."/>
            <person name="Lucas S."/>
            <person name="Chen F."/>
            <person name="Tice H."/>
            <person name="Cheng J.F."/>
            <person name="Chertkov O."/>
            <person name="Bruce D."/>
            <person name="Goodwin L."/>
            <person name="Kuske C."/>
            <person name="Brettin T."/>
            <person name="Detter J.C."/>
            <person name="Han C."/>
            <person name="Pitluck S."/>
            <person name="Pati A."/>
            <person name="Mavrommatis K."/>
            <person name="Ivanova N."/>
            <person name="Ovchinnikova G."/>
            <person name="Chen A."/>
            <person name="Palaniappan K."/>
            <person name="Schneider S."/>
            <person name="Rohde M."/>
            <person name="Chain P."/>
            <person name="D'haeseleer P."/>
            <person name="Goker M."/>
            <person name="Bristow J."/>
            <person name="Eisen J.A."/>
            <person name="Markowitz V."/>
            <person name="Kyrpides N.C."/>
            <person name="Klenk H.P."/>
            <person name="Hugenholtz P."/>
        </authorList>
    </citation>
    <scope>NUCLEOTIDE SEQUENCE [LARGE SCALE GENOMIC DNA]</scope>
    <source>
        <strain evidence="2">ATCC 29202 / DSM 20476 / NCTC 11029 / RHS 1</strain>
    </source>
</reference>
<dbReference type="GO" id="GO:0016787">
    <property type="term" value="F:hydrolase activity"/>
    <property type="evidence" value="ECO:0007669"/>
    <property type="project" value="UniProtKB-KW"/>
</dbReference>
<dbReference type="PANTHER" id="PTHR43546">
    <property type="entry name" value="UPF0173 METAL-DEPENDENT HYDROLASE MJ1163-RELATED"/>
    <property type="match status" value="1"/>
</dbReference>
<gene>
    <name evidence="1" type="ordered locus">Shel_16670</name>
</gene>
<dbReference type="Pfam" id="PF13483">
    <property type="entry name" value="Lactamase_B_3"/>
    <property type="match status" value="1"/>
</dbReference>
<evidence type="ECO:0000313" key="2">
    <source>
        <dbReference type="Proteomes" id="UP000002026"/>
    </source>
</evidence>
<dbReference type="InterPro" id="IPR036866">
    <property type="entry name" value="RibonucZ/Hydroxyglut_hydro"/>
</dbReference>
<dbReference type="InterPro" id="IPR050114">
    <property type="entry name" value="UPF0173_UPF0282_UlaG_hydrolase"/>
</dbReference>
<dbReference type="Proteomes" id="UP000002026">
    <property type="component" value="Chromosome"/>
</dbReference>
<keyword evidence="1" id="KW-0378">Hydrolase</keyword>
<dbReference type="PANTHER" id="PTHR43546:SF8">
    <property type="entry name" value="METALLO-BETA-LACTAMASE DOMAIN-CONTAINING PROTEIN"/>
    <property type="match status" value="1"/>
</dbReference>
<dbReference type="KEGG" id="shi:Shel_16670"/>
<accession>C7N701</accession>
<dbReference type="RefSeq" id="WP_012798788.1">
    <property type="nucleotide sequence ID" value="NC_013165.1"/>
</dbReference>
<sequence>MNADADIHKLLKPVRLITHSCVRLEASDGFVVYVDPYDVPDEPHDADVVLVTHDHYDHFSPEDIAKVSKPGTRVGTPESTAKDAAALPDVETFVLAIGDSVALSDTVSVETVPSYNIGKKFHPKANGWLGYIVSVDGKLYFHMGDTDQNPDNEHVDCDVLLIPVGGTYTMNVDEAVTCALSVVPTVAVPMHYGTVAGDADCGKRFADELAACQVGIASPIASAVIMGE</sequence>
<name>C7N701_SLAHD</name>
<evidence type="ECO:0000313" key="1">
    <source>
        <dbReference type="EMBL" id="ACV22686.1"/>
    </source>
</evidence>
<protein>
    <submittedName>
        <fullName evidence="1">Predicted Zn-dependent hydrolase of beta-lactamase fold</fullName>
    </submittedName>
</protein>
<dbReference type="AlphaFoldDB" id="C7N701"/>
<organism evidence="1 2">
    <name type="scientific">Slackia heliotrinireducens (strain ATCC 29202 / DSM 20476 / NCTC 11029 / RHS 1)</name>
    <name type="common">Peptococcus heliotrinreducens</name>
    <dbReference type="NCBI Taxonomy" id="471855"/>
    <lineage>
        <taxon>Bacteria</taxon>
        <taxon>Bacillati</taxon>
        <taxon>Actinomycetota</taxon>
        <taxon>Coriobacteriia</taxon>
        <taxon>Eggerthellales</taxon>
        <taxon>Eggerthellaceae</taxon>
        <taxon>Slackia</taxon>
    </lineage>
</organism>